<organism evidence="2">
    <name type="scientific">Microplitis mediator bracovirus</name>
    <dbReference type="NCBI Taxonomy" id="1836595"/>
    <lineage>
        <taxon>Viruses</taxon>
        <taxon>Viruses incertae sedis</taxon>
        <taxon>Polydnaviriformidae</taxon>
        <taxon>Bracoviriform</taxon>
    </lineage>
</organism>
<feature type="compositionally biased region" description="Low complexity" evidence="1">
    <location>
        <begin position="86"/>
        <end position="108"/>
    </location>
</feature>
<proteinExistence type="predicted"/>
<feature type="region of interest" description="Disordered" evidence="1">
    <location>
        <begin position="86"/>
        <end position="110"/>
    </location>
</feature>
<sequence length="125" mass="14024">MALNLIIPQEWTVLPCVTLRMELLRIIRAKEEIDFTSSGVIGYYNDVVAESMNFFDCLWFRKFDDTSKDPDFDCYSLMMVPLVPSSAAASDDSSSCSECDSDALLSDDGPCSTCDECHDSDEYEL</sequence>
<accession>A0A1D5APL5</accession>
<reference evidence="2" key="1">
    <citation type="journal article" date="2016" name="PLoS ONE">
        <title>Analysis of Genetic Variation across the Encapsidated Genome of Microplitis demolitor Bracovirus in Parasitoid Wasps.</title>
        <authorList>
            <person name="Burke G.R."/>
        </authorList>
    </citation>
    <scope>NUCLEOTIDE SEQUENCE</scope>
    <source>
        <strain evidence="2">UGA</strain>
    </source>
</reference>
<evidence type="ECO:0000313" key="2">
    <source>
        <dbReference type="EMBL" id="AOH69164.1"/>
    </source>
</evidence>
<protein>
    <submittedName>
        <fullName evidence="2">Uncharacterized protein</fullName>
    </submittedName>
</protein>
<evidence type="ECO:0000256" key="1">
    <source>
        <dbReference type="SAM" id="MobiDB-lite"/>
    </source>
</evidence>
<gene>
    <name evidence="2" type="ORF">A6F54_73</name>
</gene>
<dbReference type="EMBL" id="KX223748">
    <property type="protein sequence ID" value="AOH69164.1"/>
    <property type="molecule type" value="Genomic_DNA"/>
</dbReference>
<name>A0A1D5APL5_9VIRU</name>